<dbReference type="OrthoDB" id="8526978at2"/>
<dbReference type="InterPro" id="IPR036393">
    <property type="entry name" value="AceGlu_kinase-like_sf"/>
</dbReference>
<dbReference type="EMBL" id="SJPV01000022">
    <property type="protein sequence ID" value="TWU30553.1"/>
    <property type="molecule type" value="Genomic_DNA"/>
</dbReference>
<reference evidence="1 2" key="1">
    <citation type="submission" date="2019-02" db="EMBL/GenBank/DDBJ databases">
        <title>Deep-cultivation of Planctomycetes and their phenomic and genomic characterization uncovers novel biology.</title>
        <authorList>
            <person name="Wiegand S."/>
            <person name="Jogler M."/>
            <person name="Boedeker C."/>
            <person name="Pinto D."/>
            <person name="Vollmers J."/>
            <person name="Rivas-Marin E."/>
            <person name="Kohn T."/>
            <person name="Peeters S.H."/>
            <person name="Heuer A."/>
            <person name="Rast P."/>
            <person name="Oberbeckmann S."/>
            <person name="Bunk B."/>
            <person name="Jeske O."/>
            <person name="Meyerdierks A."/>
            <person name="Storesund J.E."/>
            <person name="Kallscheuer N."/>
            <person name="Luecker S."/>
            <person name="Lage O.M."/>
            <person name="Pohl T."/>
            <person name="Merkel B.J."/>
            <person name="Hornburger P."/>
            <person name="Mueller R.-W."/>
            <person name="Bruemmer F."/>
            <person name="Labrenz M."/>
            <person name="Spormann A.M."/>
            <person name="Op Den Camp H."/>
            <person name="Overmann J."/>
            <person name="Amann R."/>
            <person name="Jetten M.S.M."/>
            <person name="Mascher T."/>
            <person name="Medema M.H."/>
            <person name="Devos D.P."/>
            <person name="Kaster A.-K."/>
            <person name="Ovreas L."/>
            <person name="Rohde M."/>
            <person name="Galperin M.Y."/>
            <person name="Jogler C."/>
        </authorList>
    </citation>
    <scope>NUCLEOTIDE SEQUENCE [LARGE SCALE GENOMIC DNA]</scope>
    <source>
        <strain evidence="1 2">Poly41</strain>
    </source>
</reference>
<dbReference type="Gene3D" id="3.40.1160.10">
    <property type="entry name" value="Acetylglutamate kinase-like"/>
    <property type="match status" value="1"/>
</dbReference>
<evidence type="ECO:0000313" key="2">
    <source>
        <dbReference type="Proteomes" id="UP000319143"/>
    </source>
</evidence>
<organism evidence="1 2">
    <name type="scientific">Novipirellula artificiosorum</name>
    <dbReference type="NCBI Taxonomy" id="2528016"/>
    <lineage>
        <taxon>Bacteria</taxon>
        <taxon>Pseudomonadati</taxon>
        <taxon>Planctomycetota</taxon>
        <taxon>Planctomycetia</taxon>
        <taxon>Pirellulales</taxon>
        <taxon>Pirellulaceae</taxon>
        <taxon>Novipirellula</taxon>
    </lineage>
</organism>
<evidence type="ECO:0000313" key="1">
    <source>
        <dbReference type="EMBL" id="TWU30553.1"/>
    </source>
</evidence>
<keyword evidence="2" id="KW-1185">Reference proteome</keyword>
<proteinExistence type="predicted"/>
<comment type="caution">
    <text evidence="1">The sequence shown here is derived from an EMBL/GenBank/DDBJ whole genome shotgun (WGS) entry which is preliminary data.</text>
</comment>
<sequence length="198" mass="22190">MRRVIKIGGSLLLRTNLVTRLPVRIDELGGGAASETLVMVGGGEMIDAIRRLDRCRPLDPIATHWQCIELLQQTLEIFHQWFPSWNRIDTRAELEHAIEQGFPTDRPSLVSVEAFYRRDVPADLPMDWRTTSDSLASLLATLSGSDELVLVKSCQIDDGWTTASLMDKGIIDAAFPWHGASTWRLRVEAFAPEPGPQR</sequence>
<dbReference type="AlphaFoldDB" id="A0A5C6D099"/>
<gene>
    <name evidence="1" type="ORF">Poly41_66480</name>
</gene>
<name>A0A5C6D099_9BACT</name>
<dbReference type="RefSeq" id="WP_146531323.1">
    <property type="nucleotide sequence ID" value="NZ_SJPV01000022.1"/>
</dbReference>
<accession>A0A5C6D099</accession>
<protein>
    <recommendedName>
        <fullName evidence="3">Amino acid kinase family protein</fullName>
    </recommendedName>
</protein>
<evidence type="ECO:0008006" key="3">
    <source>
        <dbReference type="Google" id="ProtNLM"/>
    </source>
</evidence>
<dbReference type="SUPFAM" id="SSF53633">
    <property type="entry name" value="Carbamate kinase-like"/>
    <property type="match status" value="1"/>
</dbReference>
<dbReference type="Proteomes" id="UP000319143">
    <property type="component" value="Unassembled WGS sequence"/>
</dbReference>